<evidence type="ECO:0000313" key="2">
    <source>
        <dbReference type="Proteomes" id="UP000244225"/>
    </source>
</evidence>
<proteinExistence type="predicted"/>
<dbReference type="EMBL" id="QBKI01000005">
    <property type="protein sequence ID" value="PTX18873.1"/>
    <property type="molecule type" value="Genomic_DNA"/>
</dbReference>
<accession>A0A2T5YHV8</accession>
<keyword evidence="2" id="KW-1185">Reference proteome</keyword>
<name>A0A2T5YHV8_9BACT</name>
<reference evidence="1 2" key="1">
    <citation type="submission" date="2018-04" db="EMBL/GenBank/DDBJ databases">
        <title>Genomic Encyclopedia of Archaeal and Bacterial Type Strains, Phase II (KMG-II): from individual species to whole genera.</title>
        <authorList>
            <person name="Goeker M."/>
        </authorList>
    </citation>
    <scope>NUCLEOTIDE SEQUENCE [LARGE SCALE GENOMIC DNA]</scope>
    <source>
        <strain evidence="1 2">DSM 100162</strain>
    </source>
</reference>
<sequence>MRVRKPVEANVEVKFGKSGKEELALLLEETKYRSILNIKLSG</sequence>
<gene>
    <name evidence="1" type="ORF">C8N40_105165</name>
</gene>
<protein>
    <submittedName>
        <fullName evidence="1">Uncharacterized protein</fullName>
    </submittedName>
</protein>
<evidence type="ECO:0000313" key="1">
    <source>
        <dbReference type="EMBL" id="PTX18873.1"/>
    </source>
</evidence>
<comment type="caution">
    <text evidence="1">The sequence shown here is derived from an EMBL/GenBank/DDBJ whole genome shotgun (WGS) entry which is preliminary data.</text>
</comment>
<dbReference type="AlphaFoldDB" id="A0A2T5YHV8"/>
<dbReference type="Proteomes" id="UP000244225">
    <property type="component" value="Unassembled WGS sequence"/>
</dbReference>
<organism evidence="1 2">
    <name type="scientific">Pontibacter mucosus</name>
    <dbReference type="NCBI Taxonomy" id="1649266"/>
    <lineage>
        <taxon>Bacteria</taxon>
        <taxon>Pseudomonadati</taxon>
        <taxon>Bacteroidota</taxon>
        <taxon>Cytophagia</taxon>
        <taxon>Cytophagales</taxon>
        <taxon>Hymenobacteraceae</taxon>
        <taxon>Pontibacter</taxon>
    </lineage>
</organism>